<dbReference type="PANTHER" id="PTHR23426:SF63">
    <property type="entry name" value="TRANSFER PROTEIN, PUTATIVE-RELATED"/>
    <property type="match status" value="1"/>
</dbReference>
<dbReference type="KEGG" id="lmat:92511681"/>
<dbReference type="RefSeq" id="XP_067176448.1">
    <property type="nucleotide sequence ID" value="XM_067319169.1"/>
</dbReference>
<dbReference type="CDD" id="cd00207">
    <property type="entry name" value="fer2"/>
    <property type="match status" value="1"/>
</dbReference>
<keyword evidence="2" id="KW-0479">Metal-binding</keyword>
<dbReference type="SUPFAM" id="SSF54292">
    <property type="entry name" value="2Fe-2S ferredoxin-like"/>
    <property type="match status" value="1"/>
</dbReference>
<keyword evidence="4" id="KW-0411">Iron-sulfur</keyword>
<evidence type="ECO:0000256" key="1">
    <source>
        <dbReference type="ARBA" id="ARBA00022714"/>
    </source>
</evidence>
<dbReference type="Proteomes" id="UP000673552">
    <property type="component" value="Unassembled WGS sequence"/>
</dbReference>
<comment type="caution">
    <text evidence="6">The sequence shown here is derived from an EMBL/GenBank/DDBJ whole genome shotgun (WGS) entry which is preliminary data.</text>
</comment>
<dbReference type="EMBL" id="JAFEUZ010000031">
    <property type="protein sequence ID" value="KAG5471474.1"/>
    <property type="molecule type" value="Genomic_DNA"/>
</dbReference>
<dbReference type="PROSITE" id="PS51085">
    <property type="entry name" value="2FE2S_FER_2"/>
    <property type="match status" value="1"/>
</dbReference>
<organism evidence="6 7">
    <name type="scientific">Leishmania martiniquensis</name>
    <dbReference type="NCBI Taxonomy" id="1580590"/>
    <lineage>
        <taxon>Eukaryota</taxon>
        <taxon>Discoba</taxon>
        <taxon>Euglenozoa</taxon>
        <taxon>Kinetoplastea</taxon>
        <taxon>Metakinetoplastina</taxon>
        <taxon>Trypanosomatida</taxon>
        <taxon>Trypanosomatidae</taxon>
        <taxon>Leishmaniinae</taxon>
        <taxon>Leishmania</taxon>
    </lineage>
</organism>
<proteinExistence type="predicted"/>
<dbReference type="InterPro" id="IPR001055">
    <property type="entry name" value="Adrenodoxin-like"/>
</dbReference>
<keyword evidence="7" id="KW-1185">Reference proteome</keyword>
<gene>
    <name evidence="6" type="ORF">LSCM1_01564</name>
</gene>
<dbReference type="PANTHER" id="PTHR23426">
    <property type="entry name" value="FERREDOXIN/ADRENODOXIN"/>
    <property type="match status" value="1"/>
</dbReference>
<evidence type="ECO:0000313" key="6">
    <source>
        <dbReference type="EMBL" id="KAG5471474.1"/>
    </source>
</evidence>
<keyword evidence="3" id="KW-0408">Iron</keyword>
<dbReference type="GO" id="GO:0140647">
    <property type="term" value="P:P450-containing electron transport chain"/>
    <property type="evidence" value="ECO:0007669"/>
    <property type="project" value="InterPro"/>
</dbReference>
<reference evidence="7" key="1">
    <citation type="journal article" date="2021" name="Microbiol. Resour. Announc.">
        <title>LGAAP: Leishmaniinae Genome Assembly and Annotation Pipeline.</title>
        <authorList>
            <person name="Almutairi H."/>
            <person name="Urbaniak M.D."/>
            <person name="Bates M.D."/>
            <person name="Jariyapan N."/>
            <person name="Kwakye-Nuako G."/>
            <person name="Thomaz-Soccol V."/>
            <person name="Al-Salem W.S."/>
            <person name="Dillon R.J."/>
            <person name="Bates P.A."/>
            <person name="Gatherer D."/>
        </authorList>
    </citation>
    <scope>NUCLEOTIDE SEQUENCE [LARGE SCALE GENOMIC DNA]</scope>
</reference>
<feature type="domain" description="2Fe-2S ferredoxin-type" evidence="5">
    <location>
        <begin position="59"/>
        <end position="168"/>
    </location>
</feature>
<evidence type="ECO:0000313" key="7">
    <source>
        <dbReference type="Proteomes" id="UP000673552"/>
    </source>
</evidence>
<evidence type="ECO:0000256" key="2">
    <source>
        <dbReference type="ARBA" id="ARBA00022723"/>
    </source>
</evidence>
<dbReference type="InterPro" id="IPR001041">
    <property type="entry name" value="2Fe-2S_ferredoxin-type"/>
</dbReference>
<keyword evidence="1" id="KW-0001">2Fe-2S</keyword>
<reference evidence="7" key="2">
    <citation type="journal article" date="2021" name="Sci. Data">
        <title>Chromosome-scale genome sequencing, assembly and annotation of six genomes from subfamily Leishmaniinae.</title>
        <authorList>
            <person name="Almutairi H."/>
            <person name="Urbaniak M.D."/>
            <person name="Bates M.D."/>
            <person name="Jariyapan N."/>
            <person name="Kwakye-Nuako G."/>
            <person name="Thomaz Soccol V."/>
            <person name="Al-Salem W.S."/>
            <person name="Dillon R.J."/>
            <person name="Bates P.A."/>
            <person name="Gatherer D."/>
        </authorList>
    </citation>
    <scope>NUCLEOTIDE SEQUENCE [LARGE SCALE GENOMIC DNA]</scope>
</reference>
<protein>
    <recommendedName>
        <fullName evidence="5">2Fe-2S ferredoxin-type domain-containing protein</fullName>
    </recommendedName>
</protein>
<dbReference type="GO" id="GO:0051537">
    <property type="term" value="F:2 iron, 2 sulfur cluster binding"/>
    <property type="evidence" value="ECO:0007669"/>
    <property type="project" value="UniProtKB-KW"/>
</dbReference>
<dbReference type="OrthoDB" id="268593at2759"/>
<evidence type="ECO:0000259" key="5">
    <source>
        <dbReference type="PROSITE" id="PS51085"/>
    </source>
</evidence>
<sequence>MMFARRCDSSLVTSPLRGGLIAAMMSIKLSRALCSSVVDPSTLSATPSSSTPPVTPGKVRVLIRTSGGAAYERLYNEGDNLMEALRDDHSLPVEVPGACNGTCQCSTCHVRLHSAEWMREVEGVFAITDAEQDCLDKALDVSDTSRLSCQLTLTRKLNGIEIDLPERTLDVRWQAAFRRSTHK</sequence>
<accession>A0A836GG12</accession>
<name>A0A836GG12_9TRYP</name>
<evidence type="ECO:0000256" key="4">
    <source>
        <dbReference type="ARBA" id="ARBA00023014"/>
    </source>
</evidence>
<dbReference type="GO" id="GO:0009055">
    <property type="term" value="F:electron transfer activity"/>
    <property type="evidence" value="ECO:0007669"/>
    <property type="project" value="TreeGrafter"/>
</dbReference>
<dbReference type="GeneID" id="92511681"/>
<dbReference type="InterPro" id="IPR036010">
    <property type="entry name" value="2Fe-2S_ferredoxin-like_sf"/>
</dbReference>
<dbReference type="GO" id="GO:0046872">
    <property type="term" value="F:metal ion binding"/>
    <property type="evidence" value="ECO:0007669"/>
    <property type="project" value="UniProtKB-KW"/>
</dbReference>
<evidence type="ECO:0000256" key="3">
    <source>
        <dbReference type="ARBA" id="ARBA00023004"/>
    </source>
</evidence>
<dbReference type="GO" id="GO:0005739">
    <property type="term" value="C:mitochondrion"/>
    <property type="evidence" value="ECO:0007669"/>
    <property type="project" value="TreeGrafter"/>
</dbReference>
<dbReference type="Gene3D" id="3.10.20.30">
    <property type="match status" value="1"/>
</dbReference>
<dbReference type="Pfam" id="PF00111">
    <property type="entry name" value="Fer2"/>
    <property type="match status" value="1"/>
</dbReference>
<dbReference type="AlphaFoldDB" id="A0A836GG12"/>
<dbReference type="InterPro" id="IPR012675">
    <property type="entry name" value="Beta-grasp_dom_sf"/>
</dbReference>